<dbReference type="EMBL" id="JBJQOH010000003">
    <property type="protein sequence ID" value="KAL3692559.1"/>
    <property type="molecule type" value="Genomic_DNA"/>
</dbReference>
<protein>
    <submittedName>
        <fullName evidence="4">Uncharacterized protein</fullName>
    </submittedName>
</protein>
<keyword evidence="5" id="KW-1185">Reference proteome</keyword>
<dbReference type="InterPro" id="IPR017853">
    <property type="entry name" value="GH"/>
</dbReference>
<dbReference type="PANTHER" id="PTHR42721">
    <property type="entry name" value="SUGAR HYDROLASE-RELATED"/>
    <property type="match status" value="1"/>
</dbReference>
<dbReference type="AlphaFoldDB" id="A0ABD3HQ36"/>
<dbReference type="PANTHER" id="PTHR42721:SF3">
    <property type="entry name" value="BETA-D-XYLOSIDASE 5-RELATED"/>
    <property type="match status" value="1"/>
</dbReference>
<comment type="caution">
    <text evidence="4">The sequence shown here is derived from an EMBL/GenBank/DDBJ whole genome shotgun (WGS) entry which is preliminary data.</text>
</comment>
<name>A0ABD3HQ36_9MARC</name>
<reference evidence="4 5" key="1">
    <citation type="submission" date="2024-09" db="EMBL/GenBank/DDBJ databases">
        <title>Chromosome-scale assembly of Riccia sorocarpa.</title>
        <authorList>
            <person name="Paukszto L."/>
        </authorList>
    </citation>
    <scope>NUCLEOTIDE SEQUENCE [LARGE SCALE GENOMIC DNA]</scope>
    <source>
        <strain evidence="4">LP-2024</strain>
        <tissue evidence="4">Aerial parts of the thallus</tissue>
    </source>
</reference>
<organism evidence="4 5">
    <name type="scientific">Riccia sorocarpa</name>
    <dbReference type="NCBI Taxonomy" id="122646"/>
    <lineage>
        <taxon>Eukaryota</taxon>
        <taxon>Viridiplantae</taxon>
        <taxon>Streptophyta</taxon>
        <taxon>Embryophyta</taxon>
        <taxon>Marchantiophyta</taxon>
        <taxon>Marchantiopsida</taxon>
        <taxon>Marchantiidae</taxon>
        <taxon>Marchantiales</taxon>
        <taxon>Ricciaceae</taxon>
        <taxon>Riccia</taxon>
    </lineage>
</organism>
<accession>A0ABD3HQ36</accession>
<dbReference type="InterPro" id="IPR036962">
    <property type="entry name" value="Glyco_hydro_3_N_sf"/>
</dbReference>
<evidence type="ECO:0000256" key="2">
    <source>
        <dbReference type="ARBA" id="ARBA00022801"/>
    </source>
</evidence>
<evidence type="ECO:0000313" key="5">
    <source>
        <dbReference type="Proteomes" id="UP001633002"/>
    </source>
</evidence>
<comment type="similarity">
    <text evidence="1">Belongs to the glycosyl hydrolase 3 family.</text>
</comment>
<evidence type="ECO:0000256" key="1">
    <source>
        <dbReference type="ARBA" id="ARBA00005336"/>
    </source>
</evidence>
<sequence length="233" mass="26205">MGEKSSGREPCNFSATDITNIQARLCRNGQVYHQDDATNVHQWTQHFPDSIIDYQEQSREADTPFSRSQPDTVEPKKKKKKKKKAIPDVQAAVPEGMDVPSPNEVSLIPPNGIPGEVCSRIRKELELLPRSFGNYSSCGYPQKGNEHYESRISVASFPFYNRSSAFDERIKDLISRLTLDEKLQQLGNMALGIPRLGIPSYEWWQEVLHGVAISPGVNSTVPSNLQRAFLSPY</sequence>
<evidence type="ECO:0000313" key="4">
    <source>
        <dbReference type="EMBL" id="KAL3692559.1"/>
    </source>
</evidence>
<dbReference type="SUPFAM" id="SSF51445">
    <property type="entry name" value="(Trans)glycosidases"/>
    <property type="match status" value="1"/>
</dbReference>
<evidence type="ECO:0000256" key="3">
    <source>
        <dbReference type="SAM" id="MobiDB-lite"/>
    </source>
</evidence>
<dbReference type="InterPro" id="IPR044993">
    <property type="entry name" value="BXL"/>
</dbReference>
<feature type="region of interest" description="Disordered" evidence="3">
    <location>
        <begin position="57"/>
        <end position="108"/>
    </location>
</feature>
<gene>
    <name evidence="4" type="ORF">R1sor_006210</name>
</gene>
<dbReference type="Proteomes" id="UP001633002">
    <property type="component" value="Unassembled WGS sequence"/>
</dbReference>
<keyword evidence="2" id="KW-0378">Hydrolase</keyword>
<proteinExistence type="inferred from homology"/>
<dbReference type="GO" id="GO:0016787">
    <property type="term" value="F:hydrolase activity"/>
    <property type="evidence" value="ECO:0007669"/>
    <property type="project" value="UniProtKB-KW"/>
</dbReference>
<dbReference type="Gene3D" id="3.20.20.300">
    <property type="entry name" value="Glycoside hydrolase, family 3, N-terminal domain"/>
    <property type="match status" value="1"/>
</dbReference>